<feature type="region of interest" description="Disordered" evidence="6">
    <location>
        <begin position="245"/>
        <end position="279"/>
    </location>
</feature>
<gene>
    <name evidence="9" type="ORF">BU26DRAFT_82020</name>
</gene>
<dbReference type="GO" id="GO:0005789">
    <property type="term" value="C:endoplasmic reticulum membrane"/>
    <property type="evidence" value="ECO:0007669"/>
    <property type="project" value="TreeGrafter"/>
</dbReference>
<dbReference type="GO" id="GO:0006888">
    <property type="term" value="P:endoplasmic reticulum to Golgi vesicle-mediated transport"/>
    <property type="evidence" value="ECO:0007669"/>
    <property type="project" value="TreeGrafter"/>
</dbReference>
<dbReference type="RefSeq" id="XP_033679597.1">
    <property type="nucleotide sequence ID" value="XM_033836373.1"/>
</dbReference>
<evidence type="ECO:0000259" key="8">
    <source>
        <dbReference type="PROSITE" id="PS51328"/>
    </source>
</evidence>
<dbReference type="GO" id="GO:0030134">
    <property type="term" value="C:COPII-coated ER to Golgi transport vesicle"/>
    <property type="evidence" value="ECO:0007669"/>
    <property type="project" value="TreeGrafter"/>
</dbReference>
<dbReference type="PANTHER" id="PTHR12223">
    <property type="entry name" value="VESICULAR MANNOSE-BINDING LECTIN"/>
    <property type="match status" value="1"/>
</dbReference>
<evidence type="ECO:0000256" key="1">
    <source>
        <dbReference type="ARBA" id="ARBA00004479"/>
    </source>
</evidence>
<keyword evidence="3" id="KW-0732">Signal</keyword>
<dbReference type="Gene3D" id="2.60.120.200">
    <property type="match status" value="1"/>
</dbReference>
<comment type="subcellular location">
    <subcellularLocation>
        <location evidence="1">Membrane</location>
        <topology evidence="1">Single-pass type I membrane protein</topology>
    </subcellularLocation>
</comment>
<dbReference type="PROSITE" id="PS51328">
    <property type="entry name" value="L_LECTIN_LIKE"/>
    <property type="match status" value="1"/>
</dbReference>
<keyword evidence="4 7" id="KW-1133">Transmembrane helix</keyword>
<evidence type="ECO:0000256" key="4">
    <source>
        <dbReference type="ARBA" id="ARBA00022989"/>
    </source>
</evidence>
<dbReference type="InterPro" id="IPR051136">
    <property type="entry name" value="Intracellular_Lectin-GPT"/>
</dbReference>
<sequence>MYISSSTLRTIAWSAFAFSTARAQYVVDSLSFGHKEGESISPNLRAIPHFHTKGEGYEPEILSDRVLLTPPYPGNKRGALWSEEPLGRIGGDWTVELHFRASGMERGGGNLQLWYTRESMKNDVPASLYTAPKFDGLVLVVDQYEGRGGTVRGFLNDGNMDIKAHQDPDTLSFGQCNYAYRNLGRLSVLKIKQSHGVFEVTVDGNPCFSTDRMKLPDGYYFGITASSAENPDSFEVHKFIVSTTNAVTREEPDRNNYRAQDPHQQQQQTQQKPSDPNIPQMLEDVFAANIRSQQDQFADLHNRIQILNHRVNDMYVLLEKYVADQDQRYNHLMGRVVPMHDQISATLRNVEKVERTTMETLRDLESKDFKDMLSQVHQAIENSHNAISSNMPLAMAHIVGKERPSMTTFLFIAVAVQIMVVGAYAMYRKRRGSAPKKYL</sequence>
<dbReference type="GO" id="GO:0005793">
    <property type="term" value="C:endoplasmic reticulum-Golgi intermediate compartment"/>
    <property type="evidence" value="ECO:0007669"/>
    <property type="project" value="TreeGrafter"/>
</dbReference>
<dbReference type="GO" id="GO:0000139">
    <property type="term" value="C:Golgi membrane"/>
    <property type="evidence" value="ECO:0007669"/>
    <property type="project" value="TreeGrafter"/>
</dbReference>
<dbReference type="Proteomes" id="UP000800094">
    <property type="component" value="Unassembled WGS sequence"/>
</dbReference>
<dbReference type="GeneID" id="54589703"/>
<dbReference type="InterPro" id="IPR013320">
    <property type="entry name" value="ConA-like_dom_sf"/>
</dbReference>
<protein>
    <submittedName>
        <fullName evidence="9">Concanavalin A-like lectin/glucanase</fullName>
    </submittedName>
</protein>
<dbReference type="Pfam" id="PF03388">
    <property type="entry name" value="Lectin_leg-like"/>
    <property type="match status" value="1"/>
</dbReference>
<evidence type="ECO:0000256" key="5">
    <source>
        <dbReference type="ARBA" id="ARBA00023136"/>
    </source>
</evidence>
<dbReference type="InterPro" id="IPR005052">
    <property type="entry name" value="Lectin_leg"/>
</dbReference>
<evidence type="ECO:0000256" key="6">
    <source>
        <dbReference type="SAM" id="MobiDB-lite"/>
    </source>
</evidence>
<feature type="transmembrane region" description="Helical" evidence="7">
    <location>
        <begin position="409"/>
        <end position="427"/>
    </location>
</feature>
<feature type="domain" description="L-type lectin-like" evidence="8">
    <location>
        <begin position="31"/>
        <end position="244"/>
    </location>
</feature>
<accession>A0A6A6I4V8</accession>
<dbReference type="GO" id="GO:0005537">
    <property type="term" value="F:D-mannose binding"/>
    <property type="evidence" value="ECO:0007669"/>
    <property type="project" value="TreeGrafter"/>
</dbReference>
<reference evidence="9" key="1">
    <citation type="journal article" date="2020" name="Stud. Mycol.">
        <title>101 Dothideomycetes genomes: a test case for predicting lifestyles and emergence of pathogens.</title>
        <authorList>
            <person name="Haridas S."/>
            <person name="Albert R."/>
            <person name="Binder M."/>
            <person name="Bloem J."/>
            <person name="Labutti K."/>
            <person name="Salamov A."/>
            <person name="Andreopoulos B."/>
            <person name="Baker S."/>
            <person name="Barry K."/>
            <person name="Bills G."/>
            <person name="Bluhm B."/>
            <person name="Cannon C."/>
            <person name="Castanera R."/>
            <person name="Culley D."/>
            <person name="Daum C."/>
            <person name="Ezra D."/>
            <person name="Gonzalez J."/>
            <person name="Henrissat B."/>
            <person name="Kuo A."/>
            <person name="Liang C."/>
            <person name="Lipzen A."/>
            <person name="Lutzoni F."/>
            <person name="Magnuson J."/>
            <person name="Mondo S."/>
            <person name="Nolan M."/>
            <person name="Ohm R."/>
            <person name="Pangilinan J."/>
            <person name="Park H.-J."/>
            <person name="Ramirez L."/>
            <person name="Alfaro M."/>
            <person name="Sun H."/>
            <person name="Tritt A."/>
            <person name="Yoshinaga Y."/>
            <person name="Zwiers L.-H."/>
            <person name="Turgeon B."/>
            <person name="Goodwin S."/>
            <person name="Spatafora J."/>
            <person name="Crous P."/>
            <person name="Grigoriev I."/>
        </authorList>
    </citation>
    <scope>NUCLEOTIDE SEQUENCE</scope>
    <source>
        <strain evidence="9">CBS 122368</strain>
    </source>
</reference>
<keyword evidence="9" id="KW-0430">Lectin</keyword>
<evidence type="ECO:0000313" key="10">
    <source>
        <dbReference type="Proteomes" id="UP000800094"/>
    </source>
</evidence>
<dbReference type="CDD" id="cd06903">
    <property type="entry name" value="lectin_EMP46_EMP47"/>
    <property type="match status" value="1"/>
</dbReference>
<dbReference type="InterPro" id="IPR035661">
    <property type="entry name" value="EMP46/EMP47_N"/>
</dbReference>
<dbReference type="PANTHER" id="PTHR12223:SF28">
    <property type="entry name" value="LECTIN, MANNOSE BINDING 1 LIKE"/>
    <property type="match status" value="1"/>
</dbReference>
<proteinExistence type="predicted"/>
<keyword evidence="5 7" id="KW-0472">Membrane</keyword>
<organism evidence="9 10">
    <name type="scientific">Trematosphaeria pertusa</name>
    <dbReference type="NCBI Taxonomy" id="390896"/>
    <lineage>
        <taxon>Eukaryota</taxon>
        <taxon>Fungi</taxon>
        <taxon>Dikarya</taxon>
        <taxon>Ascomycota</taxon>
        <taxon>Pezizomycotina</taxon>
        <taxon>Dothideomycetes</taxon>
        <taxon>Pleosporomycetidae</taxon>
        <taxon>Pleosporales</taxon>
        <taxon>Massarineae</taxon>
        <taxon>Trematosphaeriaceae</taxon>
        <taxon>Trematosphaeria</taxon>
    </lineage>
</organism>
<dbReference type="OrthoDB" id="10265193at2759"/>
<dbReference type="EMBL" id="ML987202">
    <property type="protein sequence ID" value="KAF2244593.1"/>
    <property type="molecule type" value="Genomic_DNA"/>
</dbReference>
<dbReference type="SUPFAM" id="SSF49899">
    <property type="entry name" value="Concanavalin A-like lectins/glucanases"/>
    <property type="match status" value="1"/>
</dbReference>
<dbReference type="AlphaFoldDB" id="A0A6A6I4V8"/>
<evidence type="ECO:0000313" key="9">
    <source>
        <dbReference type="EMBL" id="KAF2244593.1"/>
    </source>
</evidence>
<keyword evidence="2 7" id="KW-0812">Transmembrane</keyword>
<name>A0A6A6I4V8_9PLEO</name>
<evidence type="ECO:0000256" key="3">
    <source>
        <dbReference type="ARBA" id="ARBA00022729"/>
    </source>
</evidence>
<evidence type="ECO:0000256" key="7">
    <source>
        <dbReference type="SAM" id="Phobius"/>
    </source>
</evidence>
<keyword evidence="10" id="KW-1185">Reference proteome</keyword>
<evidence type="ECO:0000256" key="2">
    <source>
        <dbReference type="ARBA" id="ARBA00022692"/>
    </source>
</evidence>